<keyword evidence="14" id="KW-1185">Reference proteome</keyword>
<reference evidence="13" key="1">
    <citation type="submission" date="2022-07" db="EMBL/GenBank/DDBJ databases">
        <title>Pseudosulfitobacter sp. strain AP-MA-4, whole genome sequence.</title>
        <authorList>
            <person name="Jiang Y."/>
        </authorList>
    </citation>
    <scope>NUCLEOTIDE SEQUENCE</scope>
    <source>
        <strain evidence="13">AP-MA-4</strain>
    </source>
</reference>
<evidence type="ECO:0000256" key="3">
    <source>
        <dbReference type="ARBA" id="ARBA00008741"/>
    </source>
</evidence>
<dbReference type="RefSeq" id="WP_258293380.1">
    <property type="nucleotide sequence ID" value="NZ_JANKJG010000002.1"/>
</dbReference>
<evidence type="ECO:0000256" key="4">
    <source>
        <dbReference type="ARBA" id="ARBA00016461"/>
    </source>
</evidence>
<keyword evidence="5 12" id="KW-0813">Transport</keyword>
<dbReference type="Proteomes" id="UP001165396">
    <property type="component" value="Unassembled WGS sequence"/>
</dbReference>
<comment type="function">
    <text evidence="1 12">Required for the export of heme to the periplasm for the biogenesis of c-type cytochromes.</text>
</comment>
<evidence type="ECO:0000256" key="5">
    <source>
        <dbReference type="ARBA" id="ARBA00022448"/>
    </source>
</evidence>
<sequence>MMPELGKYAVAVLSAYGATAVLLVALIAVTLLRGRRVRAEMQRTEARGRTDA</sequence>
<feature type="transmembrane region" description="Helical" evidence="12">
    <location>
        <begin position="12"/>
        <end position="32"/>
    </location>
</feature>
<keyword evidence="8 12" id="KW-0812">Transmembrane</keyword>
<accession>A0ABT1YXT6</accession>
<keyword evidence="7 12" id="KW-0997">Cell inner membrane</keyword>
<evidence type="ECO:0000256" key="1">
    <source>
        <dbReference type="ARBA" id="ARBA00002442"/>
    </source>
</evidence>
<name>A0ABT1YXT6_9RHOB</name>
<evidence type="ECO:0000256" key="10">
    <source>
        <dbReference type="ARBA" id="ARBA00022989"/>
    </source>
</evidence>
<evidence type="ECO:0000256" key="6">
    <source>
        <dbReference type="ARBA" id="ARBA00022475"/>
    </source>
</evidence>
<evidence type="ECO:0000256" key="7">
    <source>
        <dbReference type="ARBA" id="ARBA00022519"/>
    </source>
</evidence>
<evidence type="ECO:0000256" key="11">
    <source>
        <dbReference type="ARBA" id="ARBA00023136"/>
    </source>
</evidence>
<evidence type="ECO:0000313" key="14">
    <source>
        <dbReference type="Proteomes" id="UP001165396"/>
    </source>
</evidence>
<evidence type="ECO:0000256" key="2">
    <source>
        <dbReference type="ARBA" id="ARBA00004377"/>
    </source>
</evidence>
<proteinExistence type="inferred from homology"/>
<comment type="caution">
    <text evidence="13">The sequence shown here is derived from an EMBL/GenBank/DDBJ whole genome shotgun (WGS) entry which is preliminary data.</text>
</comment>
<gene>
    <name evidence="13" type="primary">ccmD</name>
    <name evidence="13" type="ORF">NTA49_04075</name>
</gene>
<dbReference type="EMBL" id="JANKJG010000002">
    <property type="protein sequence ID" value="MCR8825705.1"/>
    <property type="molecule type" value="Genomic_DNA"/>
</dbReference>
<organism evidence="13 14">
    <name type="scientific">Pseudosulfitobacter koreensis</name>
    <dbReference type="NCBI Taxonomy" id="2968472"/>
    <lineage>
        <taxon>Bacteria</taxon>
        <taxon>Pseudomonadati</taxon>
        <taxon>Pseudomonadota</taxon>
        <taxon>Alphaproteobacteria</taxon>
        <taxon>Rhodobacterales</taxon>
        <taxon>Roseobacteraceae</taxon>
        <taxon>Pseudosulfitobacter</taxon>
    </lineage>
</organism>
<evidence type="ECO:0000256" key="9">
    <source>
        <dbReference type="ARBA" id="ARBA00022748"/>
    </source>
</evidence>
<keyword evidence="11 12" id="KW-0472">Membrane</keyword>
<comment type="subcellular location">
    <subcellularLocation>
        <location evidence="2 12">Cell inner membrane</location>
        <topology evidence="2 12">Single-pass membrane protein</topology>
    </subcellularLocation>
</comment>
<evidence type="ECO:0000256" key="8">
    <source>
        <dbReference type="ARBA" id="ARBA00022692"/>
    </source>
</evidence>
<protein>
    <recommendedName>
        <fullName evidence="4 12">Heme exporter protein D</fullName>
    </recommendedName>
</protein>
<keyword evidence="6 12" id="KW-1003">Cell membrane</keyword>
<evidence type="ECO:0000313" key="13">
    <source>
        <dbReference type="EMBL" id="MCR8825705.1"/>
    </source>
</evidence>
<dbReference type="NCBIfam" id="TIGR03141">
    <property type="entry name" value="cytochro_ccmD"/>
    <property type="match status" value="1"/>
</dbReference>
<keyword evidence="10 12" id="KW-1133">Transmembrane helix</keyword>
<keyword evidence="9 12" id="KW-0201">Cytochrome c-type biogenesis</keyword>
<evidence type="ECO:0000256" key="12">
    <source>
        <dbReference type="RuleBase" id="RU363101"/>
    </source>
</evidence>
<dbReference type="InterPro" id="IPR007078">
    <property type="entry name" value="Haem_export_protD_CcmD"/>
</dbReference>
<dbReference type="Pfam" id="PF04995">
    <property type="entry name" value="CcmD"/>
    <property type="match status" value="1"/>
</dbReference>
<comment type="similarity">
    <text evidence="3 12">Belongs to the CcmD/CycX/HelD family.</text>
</comment>